<proteinExistence type="predicted"/>
<keyword evidence="7" id="KW-0223">Dioxygenase</keyword>
<dbReference type="GO" id="GO:0051213">
    <property type="term" value="F:dioxygenase activity"/>
    <property type="evidence" value="ECO:0007669"/>
    <property type="project" value="UniProtKB-KW"/>
</dbReference>
<sequence length="356" mass="39964">MFIRNNWYIAAWADELVQAPLPRTILGEALVLYRDKSGAVGALEDRCCHRGTPLRFGEVVDGGLQCGYHGLVFDCAGSCVSIPGQAKIPAKARVRSYPLVEKDGFVWIWMGDAGEADASAILDYPFHNDRAKWPHKHTVYHIDAGYKLMIDNLMDMTHLAYVHKSTIGGSNAKIHVEAQMKVTPKETGLHYLRWMLACEPPPTYRKAVPQLQQVDRWQEFEFIAPSSIVQWSGALNVGMGAQQNRDQPGGFSLRLFHGLTPETENSCHYFWSTCNGYRQDEPEATEQLFNEIAAAFSEDKAIVQAQQAMLDATGEDRLVDIVSDSARIHMRRTLHRLQDQERAIGAEASDHATDHR</sequence>
<reference evidence="7 8" key="1">
    <citation type="submission" date="2020-04" db="EMBL/GenBank/DDBJ databases">
        <title>Ramlibacter sp. G-1-2-2 isolated from soil.</title>
        <authorList>
            <person name="Dahal R.H."/>
        </authorList>
    </citation>
    <scope>NUCLEOTIDE SEQUENCE [LARGE SCALE GENOMIC DNA]</scope>
    <source>
        <strain evidence="7 8">G-1-2-2</strain>
    </source>
</reference>
<dbReference type="Pfam" id="PF19112">
    <property type="entry name" value="VanA_C"/>
    <property type="match status" value="1"/>
</dbReference>
<dbReference type="GO" id="GO:0051537">
    <property type="term" value="F:2 iron, 2 sulfur cluster binding"/>
    <property type="evidence" value="ECO:0007669"/>
    <property type="project" value="UniProtKB-KW"/>
</dbReference>
<dbReference type="InterPro" id="IPR044043">
    <property type="entry name" value="VanA_C_cat"/>
</dbReference>
<evidence type="ECO:0000259" key="6">
    <source>
        <dbReference type="PROSITE" id="PS51296"/>
    </source>
</evidence>
<accession>A0A848HDF8</accession>
<dbReference type="EMBL" id="JABBFX010000003">
    <property type="protein sequence ID" value="NML47509.1"/>
    <property type="molecule type" value="Genomic_DNA"/>
</dbReference>
<organism evidence="7 8">
    <name type="scientific">Ramlibacter agri</name>
    <dbReference type="NCBI Taxonomy" id="2728837"/>
    <lineage>
        <taxon>Bacteria</taxon>
        <taxon>Pseudomonadati</taxon>
        <taxon>Pseudomonadota</taxon>
        <taxon>Betaproteobacteria</taxon>
        <taxon>Burkholderiales</taxon>
        <taxon>Comamonadaceae</taxon>
        <taxon>Ramlibacter</taxon>
    </lineage>
</organism>
<dbReference type="AlphaFoldDB" id="A0A848HDF8"/>
<keyword evidence="4" id="KW-0408">Iron</keyword>
<dbReference type="InterPro" id="IPR017941">
    <property type="entry name" value="Rieske_2Fe-2S"/>
</dbReference>
<dbReference type="SUPFAM" id="SSF55961">
    <property type="entry name" value="Bet v1-like"/>
    <property type="match status" value="1"/>
</dbReference>
<evidence type="ECO:0000256" key="4">
    <source>
        <dbReference type="ARBA" id="ARBA00023004"/>
    </source>
</evidence>
<dbReference type="InterPro" id="IPR036922">
    <property type="entry name" value="Rieske_2Fe-2S_sf"/>
</dbReference>
<dbReference type="Pfam" id="PF00355">
    <property type="entry name" value="Rieske"/>
    <property type="match status" value="1"/>
</dbReference>
<gene>
    <name evidence="7" type="ORF">HHL11_27415</name>
</gene>
<dbReference type="SUPFAM" id="SSF50022">
    <property type="entry name" value="ISP domain"/>
    <property type="match status" value="1"/>
</dbReference>
<keyword evidence="8" id="KW-1185">Reference proteome</keyword>
<name>A0A848HDF8_9BURK</name>
<feature type="domain" description="Rieske" evidence="6">
    <location>
        <begin position="7"/>
        <end position="108"/>
    </location>
</feature>
<keyword evidence="5" id="KW-0411">Iron-sulfur</keyword>
<protein>
    <submittedName>
        <fullName evidence="7">Aromatic ring-hydroxylating dioxygenase subunit alpha</fullName>
    </submittedName>
</protein>
<dbReference type="PROSITE" id="PS51296">
    <property type="entry name" value="RIESKE"/>
    <property type="match status" value="1"/>
</dbReference>
<dbReference type="PANTHER" id="PTHR21266">
    <property type="entry name" value="IRON-SULFUR DOMAIN CONTAINING PROTEIN"/>
    <property type="match status" value="1"/>
</dbReference>
<evidence type="ECO:0000256" key="3">
    <source>
        <dbReference type="ARBA" id="ARBA00023002"/>
    </source>
</evidence>
<evidence type="ECO:0000256" key="5">
    <source>
        <dbReference type="ARBA" id="ARBA00023014"/>
    </source>
</evidence>
<dbReference type="Gene3D" id="3.90.380.10">
    <property type="entry name" value="Naphthalene 1,2-dioxygenase Alpha Subunit, Chain A, domain 1"/>
    <property type="match status" value="1"/>
</dbReference>
<evidence type="ECO:0000313" key="8">
    <source>
        <dbReference type="Proteomes" id="UP000541185"/>
    </source>
</evidence>
<dbReference type="CDD" id="cd08878">
    <property type="entry name" value="RHO_alpha_C_DMO-like"/>
    <property type="match status" value="1"/>
</dbReference>
<dbReference type="PANTHER" id="PTHR21266:SF60">
    <property type="entry name" value="3-KETOSTEROID-9-ALPHA-MONOOXYGENASE, OXYGENASE COMPONENT"/>
    <property type="match status" value="1"/>
</dbReference>
<evidence type="ECO:0000256" key="2">
    <source>
        <dbReference type="ARBA" id="ARBA00022723"/>
    </source>
</evidence>
<keyword evidence="2" id="KW-0479">Metal-binding</keyword>
<dbReference type="GO" id="GO:0046872">
    <property type="term" value="F:metal ion binding"/>
    <property type="evidence" value="ECO:0007669"/>
    <property type="project" value="UniProtKB-KW"/>
</dbReference>
<dbReference type="RefSeq" id="WP_169421781.1">
    <property type="nucleotide sequence ID" value="NZ_JABBFX010000003.1"/>
</dbReference>
<evidence type="ECO:0000256" key="1">
    <source>
        <dbReference type="ARBA" id="ARBA00022714"/>
    </source>
</evidence>
<keyword evidence="3" id="KW-0560">Oxidoreductase</keyword>
<dbReference type="Gene3D" id="2.102.10.10">
    <property type="entry name" value="Rieske [2Fe-2S] iron-sulphur domain"/>
    <property type="match status" value="1"/>
</dbReference>
<dbReference type="InterPro" id="IPR050584">
    <property type="entry name" value="Cholesterol_7-desaturase"/>
</dbReference>
<keyword evidence="1" id="KW-0001">2Fe-2S</keyword>
<evidence type="ECO:0000313" key="7">
    <source>
        <dbReference type="EMBL" id="NML47509.1"/>
    </source>
</evidence>
<dbReference type="Proteomes" id="UP000541185">
    <property type="component" value="Unassembled WGS sequence"/>
</dbReference>
<comment type="caution">
    <text evidence="7">The sequence shown here is derived from an EMBL/GenBank/DDBJ whole genome shotgun (WGS) entry which is preliminary data.</text>
</comment>